<evidence type="ECO:0000313" key="4">
    <source>
        <dbReference type="Proteomes" id="UP000799092"/>
    </source>
</evidence>
<reference evidence="3" key="1">
    <citation type="submission" date="2019-11" db="EMBL/GenBank/DDBJ databases">
        <authorList>
            <person name="Li J."/>
        </authorList>
    </citation>
    <scope>NUCLEOTIDE SEQUENCE</scope>
    <source>
        <strain evidence="3">B6B</strain>
    </source>
</reference>
<gene>
    <name evidence="3" type="ORF">GH741_15840</name>
</gene>
<dbReference type="GO" id="GO:0005524">
    <property type="term" value="F:ATP binding"/>
    <property type="evidence" value="ECO:0007669"/>
    <property type="project" value="UniProtKB-UniRule"/>
</dbReference>
<keyword evidence="4" id="KW-1185">Reference proteome</keyword>
<dbReference type="OrthoDB" id="7869153at2"/>
<dbReference type="Pfam" id="PF14398">
    <property type="entry name" value="ATPgrasp_YheCD"/>
    <property type="match status" value="1"/>
</dbReference>
<dbReference type="RefSeq" id="WP_153737730.1">
    <property type="nucleotide sequence ID" value="NZ_WJNG01000014.1"/>
</dbReference>
<dbReference type="Gene3D" id="3.30.470.20">
    <property type="entry name" value="ATP-grasp fold, B domain"/>
    <property type="match status" value="1"/>
</dbReference>
<protein>
    <recommendedName>
        <fullName evidence="2">ATP-grasp domain-containing protein</fullName>
    </recommendedName>
</protein>
<dbReference type="InterPro" id="IPR011761">
    <property type="entry name" value="ATP-grasp"/>
</dbReference>
<evidence type="ECO:0000259" key="2">
    <source>
        <dbReference type="PROSITE" id="PS50975"/>
    </source>
</evidence>
<feature type="domain" description="ATP-grasp" evidence="2">
    <location>
        <begin position="208"/>
        <end position="439"/>
    </location>
</feature>
<organism evidence="3 4">
    <name type="scientific">Aquibacillus halophilus</name>
    <dbReference type="NCBI Taxonomy" id="930132"/>
    <lineage>
        <taxon>Bacteria</taxon>
        <taxon>Bacillati</taxon>
        <taxon>Bacillota</taxon>
        <taxon>Bacilli</taxon>
        <taxon>Bacillales</taxon>
        <taxon>Bacillaceae</taxon>
        <taxon>Aquibacillus</taxon>
    </lineage>
</organism>
<evidence type="ECO:0000313" key="3">
    <source>
        <dbReference type="EMBL" id="MRH44113.1"/>
    </source>
</evidence>
<evidence type="ECO:0000256" key="1">
    <source>
        <dbReference type="PROSITE-ProRule" id="PRU00409"/>
    </source>
</evidence>
<dbReference type="Proteomes" id="UP000799092">
    <property type="component" value="Unassembled WGS sequence"/>
</dbReference>
<dbReference type="AlphaFoldDB" id="A0A6A8DEP4"/>
<comment type="caution">
    <text evidence="3">The sequence shown here is derived from an EMBL/GenBank/DDBJ whole genome shotgun (WGS) entry which is preliminary data.</text>
</comment>
<proteinExistence type="predicted"/>
<keyword evidence="1" id="KW-0547">Nucleotide-binding</keyword>
<keyword evidence="1" id="KW-0067">ATP-binding</keyword>
<accession>A0A6A8DEP4</accession>
<dbReference type="InterPro" id="IPR026838">
    <property type="entry name" value="YheC/D"/>
</dbReference>
<name>A0A6A8DEP4_9BACI</name>
<dbReference type="EMBL" id="WJNG01000014">
    <property type="protein sequence ID" value="MRH44113.1"/>
    <property type="molecule type" value="Genomic_DNA"/>
</dbReference>
<dbReference type="SUPFAM" id="SSF56059">
    <property type="entry name" value="Glutathione synthetase ATP-binding domain-like"/>
    <property type="match status" value="1"/>
</dbReference>
<sequence>MKEGHKITTYTFEIKYYQGSKNRIIVPHQFFTKFHFIKYIRYGPYQSNIECLAHHKDNHTLYISSQLKTKLNLSKNKKITLDINGNSCTILLTLAVLIAGFGSDSKVLGPRTETFYSLSKAGEQIGFNTLFFGYQHISHQQEKIHAYYLDNGEWKQDFFDIPTVIYNRLPNRKIEHHPEVVYAKKWLEHRSTLFNQNFFNKWEIYERLMRSQTCSYLLPETILHPSKQKIAKLLEKHPLYIKPIHGSRGEGIIRCIKLHSGETECHYYHNDKSQVNRYTKIESFFEQHFPNGLKGYVAQKEISLMKKGKSAIDFRVHSNKNHRNSWEISLICAKFAGKGSLTTHVQRGGSLHTVSELFSEEQTKKINHRLTTTAILLSNQIEKDLPQLTGEIGFDFGIDEEGKVWLFEANSKPGFSIFNHQKINQNSLHILSYPFKFAFYLHNLTMNSLDT</sequence>
<dbReference type="PROSITE" id="PS50975">
    <property type="entry name" value="ATP_GRASP"/>
    <property type="match status" value="1"/>
</dbReference>
<dbReference type="GO" id="GO:0046872">
    <property type="term" value="F:metal ion binding"/>
    <property type="evidence" value="ECO:0007669"/>
    <property type="project" value="InterPro"/>
</dbReference>